<dbReference type="PANTHER" id="PTHR10362">
    <property type="entry name" value="HISTIDINE AMMONIA-LYASE"/>
    <property type="match status" value="1"/>
</dbReference>
<evidence type="ECO:0000256" key="1">
    <source>
        <dbReference type="ARBA" id="ARBA00023239"/>
    </source>
</evidence>
<keyword evidence="1 2" id="KW-0456">Lyase</keyword>
<dbReference type="Pfam" id="PF00221">
    <property type="entry name" value="Lyase_aromatic"/>
    <property type="match status" value="1"/>
</dbReference>
<dbReference type="GO" id="GO:0004397">
    <property type="term" value="F:histidine ammonia-lyase activity"/>
    <property type="evidence" value="ECO:0007669"/>
    <property type="project" value="UniProtKB-EC"/>
</dbReference>
<proteinExistence type="predicted"/>
<reference evidence="2 3" key="1">
    <citation type="submission" date="2023-07" db="EMBL/GenBank/DDBJ databases">
        <title>Sequencing the genomes of 1000 actinobacteria strains.</title>
        <authorList>
            <person name="Klenk H.-P."/>
        </authorList>
    </citation>
    <scope>NUCLEOTIDE SEQUENCE [LARGE SCALE GENOMIC DNA]</scope>
    <source>
        <strain evidence="2 3">DSM 44388</strain>
    </source>
</reference>
<dbReference type="InterPro" id="IPR001106">
    <property type="entry name" value="Aromatic_Lyase"/>
</dbReference>
<comment type="caution">
    <text evidence="2">The sequence shown here is derived from an EMBL/GenBank/DDBJ whole genome shotgun (WGS) entry which is preliminary data.</text>
</comment>
<evidence type="ECO:0000313" key="3">
    <source>
        <dbReference type="Proteomes" id="UP001235712"/>
    </source>
</evidence>
<dbReference type="Proteomes" id="UP001235712">
    <property type="component" value="Unassembled WGS sequence"/>
</dbReference>
<dbReference type="InterPro" id="IPR008948">
    <property type="entry name" value="L-Aspartase-like"/>
</dbReference>
<accession>A0ABT9P0P2</accession>
<keyword evidence="3" id="KW-1185">Reference proteome</keyword>
<evidence type="ECO:0000313" key="2">
    <source>
        <dbReference type="EMBL" id="MDP9825989.1"/>
    </source>
</evidence>
<dbReference type="SUPFAM" id="SSF48557">
    <property type="entry name" value="L-aspartase-like"/>
    <property type="match status" value="1"/>
</dbReference>
<dbReference type="EMBL" id="JAUSQZ010000001">
    <property type="protein sequence ID" value="MDP9825989.1"/>
    <property type="molecule type" value="Genomic_DNA"/>
</dbReference>
<sequence length="525" mass="53593">MSMDLTPADRAAAAAAADAAPPARVRRSGVPAMTIDGRTLTTRKLVARVDAPLKVKVTPTARRRAQASHQAANAAVGLRPVYGRTTGVGANREVALPATEGARYTLGLLRSHATSAGQVRNDIRIRAMLVVRLNQLAAGGSGISMAAIDGLQAMINADALPPIREHAGIGTGDLTAMATTALGLLGEAPLTNPLHPISLGIHDALPFLSSNAATLADAALAAARLQTLARASLAVATLTGVAVRANWEAFGPAVARVTPGIGSRRVCRVVTGLVTEPGQDGPVDDPARIQDPFGMRCLPQVNGLMWETLQQLDRVVGAHLNAASENPVILAGPAVLGPDPAPVVAHHGGFHIPAVALGCDSAAIAAAQSASLLQARLAMLVDPAATGLPPFLGDGTPGASGVMMLEYLAASAFAELRSAASPASLGSVSLSRGTEEHASFASRSAVQLLNAGDAYATALSCELLAAVRALRMQGTKSTAPWAELLEACASLGESAADRDLTGDLATAQELLPVLADLVEQFEPDH</sequence>
<name>A0ABT9P0P2_9ACTN</name>
<gene>
    <name evidence="2" type="ORF">J2S57_001738</name>
</gene>
<dbReference type="EC" id="4.3.1.3" evidence="2"/>
<dbReference type="Gene3D" id="1.20.200.10">
    <property type="entry name" value="Fumarase/aspartase (Central domain)"/>
    <property type="match status" value="1"/>
</dbReference>
<protein>
    <submittedName>
        <fullName evidence="2">Histidine ammonia-lyase</fullName>
        <ecNumber evidence="2">4.3.1.3</ecNumber>
    </submittedName>
</protein>
<organism evidence="2 3">
    <name type="scientific">Kineosporia succinea</name>
    <dbReference type="NCBI Taxonomy" id="84632"/>
    <lineage>
        <taxon>Bacteria</taxon>
        <taxon>Bacillati</taxon>
        <taxon>Actinomycetota</taxon>
        <taxon>Actinomycetes</taxon>
        <taxon>Kineosporiales</taxon>
        <taxon>Kineosporiaceae</taxon>
        <taxon>Kineosporia</taxon>
    </lineage>
</organism>